<dbReference type="Gene3D" id="1.25.40.10">
    <property type="entry name" value="Tetratricopeptide repeat domain"/>
    <property type="match status" value="2"/>
</dbReference>
<feature type="repeat" description="PPR" evidence="2">
    <location>
        <begin position="25"/>
        <end position="60"/>
    </location>
</feature>
<evidence type="ECO:0000313" key="3">
    <source>
        <dbReference type="EMBL" id="KAL2528255.1"/>
    </source>
</evidence>
<comment type="caution">
    <text evidence="3">The sequence shown here is derived from an EMBL/GenBank/DDBJ whole genome shotgun (WGS) entry which is preliminary data.</text>
</comment>
<reference evidence="4" key="1">
    <citation type="submission" date="2024-07" db="EMBL/GenBank/DDBJ databases">
        <title>Two chromosome-level genome assemblies of Korean endemic species Abeliophyllum distichum and Forsythia ovata (Oleaceae).</title>
        <authorList>
            <person name="Jang H."/>
        </authorList>
    </citation>
    <scope>NUCLEOTIDE SEQUENCE [LARGE SCALE GENOMIC DNA]</scope>
</reference>
<feature type="repeat" description="PPR" evidence="2">
    <location>
        <begin position="96"/>
        <end position="126"/>
    </location>
</feature>
<dbReference type="EMBL" id="JBFOLJ010000006">
    <property type="protein sequence ID" value="KAL2528255.1"/>
    <property type="molecule type" value="Genomic_DNA"/>
</dbReference>
<proteinExistence type="predicted"/>
<protein>
    <submittedName>
        <fullName evidence="3">Pentatricopeptide repeat-containing protein</fullName>
    </submittedName>
</protein>
<dbReference type="InterPro" id="IPR011990">
    <property type="entry name" value="TPR-like_helical_dom_sf"/>
</dbReference>
<sequence length="156" mass="17900">MIDRYGSNGDVEEARLLFDSMPERNLYSWNTMIGGYCQNKQPHEAMSLFHELLMEKTYDPDDVTAISVLPTIDDLGALDMGIWVHEFVKWKKLDRSSNVCTTLIDIYAKCGEIDKVRRVFDEVLQKETCTWNALINGLAINGRAMEALKVFSNMRI</sequence>
<evidence type="ECO:0000256" key="2">
    <source>
        <dbReference type="PROSITE-ProRule" id="PRU00708"/>
    </source>
</evidence>
<organism evidence="3 4">
    <name type="scientific">Forsythia ovata</name>
    <dbReference type="NCBI Taxonomy" id="205694"/>
    <lineage>
        <taxon>Eukaryota</taxon>
        <taxon>Viridiplantae</taxon>
        <taxon>Streptophyta</taxon>
        <taxon>Embryophyta</taxon>
        <taxon>Tracheophyta</taxon>
        <taxon>Spermatophyta</taxon>
        <taxon>Magnoliopsida</taxon>
        <taxon>eudicotyledons</taxon>
        <taxon>Gunneridae</taxon>
        <taxon>Pentapetalae</taxon>
        <taxon>asterids</taxon>
        <taxon>lamiids</taxon>
        <taxon>Lamiales</taxon>
        <taxon>Oleaceae</taxon>
        <taxon>Forsythieae</taxon>
        <taxon>Forsythia</taxon>
    </lineage>
</organism>
<dbReference type="Pfam" id="PF01535">
    <property type="entry name" value="PPR"/>
    <property type="match status" value="4"/>
</dbReference>
<dbReference type="NCBIfam" id="TIGR00756">
    <property type="entry name" value="PPR"/>
    <property type="match status" value="4"/>
</dbReference>
<evidence type="ECO:0000256" key="1">
    <source>
        <dbReference type="ARBA" id="ARBA00022737"/>
    </source>
</evidence>
<dbReference type="AlphaFoldDB" id="A0ABD1UT73"/>
<dbReference type="InterPro" id="IPR046960">
    <property type="entry name" value="PPR_At4g14850-like_plant"/>
</dbReference>
<keyword evidence="1" id="KW-0677">Repeat</keyword>
<dbReference type="PANTHER" id="PTHR47926:SF437">
    <property type="entry name" value="PENTACOTRIPEPTIDE-REPEAT REGION OF PRORP DOMAIN-CONTAINING PROTEIN"/>
    <property type="match status" value="1"/>
</dbReference>
<name>A0ABD1UT73_9LAMI</name>
<dbReference type="Proteomes" id="UP001604277">
    <property type="component" value="Unassembled WGS sequence"/>
</dbReference>
<dbReference type="PANTHER" id="PTHR47926">
    <property type="entry name" value="PENTATRICOPEPTIDE REPEAT-CONTAINING PROTEIN"/>
    <property type="match status" value="1"/>
</dbReference>
<dbReference type="PROSITE" id="PS51375">
    <property type="entry name" value="PPR"/>
    <property type="match status" value="3"/>
</dbReference>
<dbReference type="InterPro" id="IPR002885">
    <property type="entry name" value="PPR_rpt"/>
</dbReference>
<keyword evidence="4" id="KW-1185">Reference proteome</keyword>
<accession>A0ABD1UT73</accession>
<evidence type="ECO:0000313" key="4">
    <source>
        <dbReference type="Proteomes" id="UP001604277"/>
    </source>
</evidence>
<gene>
    <name evidence="3" type="ORF">Fot_20856</name>
</gene>
<feature type="repeat" description="PPR" evidence="2">
    <location>
        <begin position="127"/>
        <end position="156"/>
    </location>
</feature>